<feature type="binding site" evidence="5">
    <location>
        <position position="139"/>
    </location>
    <ligand>
        <name>S-adenosyl-L-methionine</name>
        <dbReference type="ChEBI" id="CHEBI:59789"/>
    </ligand>
</feature>
<dbReference type="InterPro" id="IPR029063">
    <property type="entry name" value="SAM-dependent_MTases_sf"/>
</dbReference>
<dbReference type="InterPro" id="IPR004556">
    <property type="entry name" value="HemK-like"/>
</dbReference>
<feature type="domain" description="Release factor glutamine methyltransferase N-terminal" evidence="7">
    <location>
        <begin position="15"/>
        <end position="68"/>
    </location>
</feature>
<feature type="binding site" evidence="5">
    <location>
        <begin position="116"/>
        <end position="120"/>
    </location>
    <ligand>
        <name>S-adenosyl-L-methionine</name>
        <dbReference type="ChEBI" id="CHEBI:59789"/>
    </ligand>
</feature>
<evidence type="ECO:0000259" key="7">
    <source>
        <dbReference type="Pfam" id="PF17827"/>
    </source>
</evidence>
<evidence type="ECO:0000256" key="2">
    <source>
        <dbReference type="ARBA" id="ARBA00022679"/>
    </source>
</evidence>
<dbReference type="Gene3D" id="3.40.50.150">
    <property type="entry name" value="Vaccinia Virus protein VP39"/>
    <property type="match status" value="1"/>
</dbReference>
<dbReference type="PANTHER" id="PTHR18895">
    <property type="entry name" value="HEMK METHYLTRANSFERASE"/>
    <property type="match status" value="1"/>
</dbReference>
<name>A0ABW8U3Q4_9GAMM</name>
<feature type="binding site" evidence="5">
    <location>
        <position position="181"/>
    </location>
    <ligand>
        <name>S-adenosyl-L-methionine</name>
        <dbReference type="ChEBI" id="CHEBI:59789"/>
    </ligand>
</feature>
<dbReference type="Proteomes" id="UP001624684">
    <property type="component" value="Unassembled WGS sequence"/>
</dbReference>
<organism evidence="8 9">
    <name type="scientific">Moraxella oculi</name>
    <dbReference type="NCBI Taxonomy" id="2940516"/>
    <lineage>
        <taxon>Bacteria</taxon>
        <taxon>Pseudomonadati</taxon>
        <taxon>Pseudomonadota</taxon>
        <taxon>Gammaproteobacteria</taxon>
        <taxon>Moraxellales</taxon>
        <taxon>Moraxellaceae</taxon>
        <taxon>Moraxella</taxon>
    </lineage>
</organism>
<evidence type="ECO:0000259" key="6">
    <source>
        <dbReference type="Pfam" id="PF05175"/>
    </source>
</evidence>
<dbReference type="Pfam" id="PF05175">
    <property type="entry name" value="MTS"/>
    <property type="match status" value="1"/>
</dbReference>
<evidence type="ECO:0000256" key="3">
    <source>
        <dbReference type="ARBA" id="ARBA00022691"/>
    </source>
</evidence>
<accession>A0ABW8U3Q4</accession>
<comment type="similarity">
    <text evidence="5">Belongs to the protein N5-glutamine methyltransferase family. PrmC subfamily.</text>
</comment>
<protein>
    <recommendedName>
        <fullName evidence="5">Release factor glutamine methyltransferase</fullName>
        <shortName evidence="5">RF MTase</shortName>
        <ecNumber evidence="5">2.1.1.297</ecNumber>
    </recommendedName>
    <alternativeName>
        <fullName evidence="5">N5-glutamine methyltransferase PrmC</fullName>
    </alternativeName>
    <alternativeName>
        <fullName evidence="5">Protein-(glutamine-N5) MTase PrmC</fullName>
    </alternativeName>
    <alternativeName>
        <fullName evidence="5">Protein-glutamine N-methyltransferase PrmC</fullName>
    </alternativeName>
</protein>
<proteinExistence type="inferred from homology"/>
<dbReference type="CDD" id="cd02440">
    <property type="entry name" value="AdoMet_MTases"/>
    <property type="match status" value="1"/>
</dbReference>
<evidence type="ECO:0000256" key="1">
    <source>
        <dbReference type="ARBA" id="ARBA00022603"/>
    </source>
</evidence>
<keyword evidence="9" id="KW-1185">Reference proteome</keyword>
<dbReference type="InterPro" id="IPR002052">
    <property type="entry name" value="DNA_methylase_N6_adenine_CS"/>
</dbReference>
<dbReference type="InterPro" id="IPR007848">
    <property type="entry name" value="Small_mtfrase_dom"/>
</dbReference>
<dbReference type="NCBIfam" id="TIGR03534">
    <property type="entry name" value="RF_mod_PrmC"/>
    <property type="match status" value="1"/>
</dbReference>
<reference evidence="8 9" key="1">
    <citation type="submission" date="2024-11" db="EMBL/GenBank/DDBJ databases">
        <title>First Report of Moraxella oculi in Brazil in an Infectious Bovine Keratoconjunctivitis Outbreak.</title>
        <authorList>
            <person name="Carvalho C.V."/>
            <person name="Domingues R."/>
            <person name="Coutinho C."/>
            <person name="Honorio N.T.B.S."/>
            <person name="Faza D.R.L.R."/>
            <person name="Carvalho W.A."/>
            <person name="Machado A.B.F."/>
            <person name="Martins M.F."/>
            <person name="Gaspar E.B."/>
        </authorList>
    </citation>
    <scope>NUCLEOTIDE SEQUENCE [LARGE SCALE GENOMIC DNA]</scope>
    <source>
        <strain evidence="8 9">2117LE</strain>
    </source>
</reference>
<keyword evidence="1 5" id="KW-0489">Methyltransferase</keyword>
<dbReference type="NCBIfam" id="TIGR00536">
    <property type="entry name" value="hemK_fam"/>
    <property type="match status" value="1"/>
</dbReference>
<gene>
    <name evidence="5 8" type="primary">prmC</name>
    <name evidence="8" type="ORF">ACJHVH_01190</name>
</gene>
<dbReference type="InterPro" id="IPR050320">
    <property type="entry name" value="N5-glutamine_MTase"/>
</dbReference>
<dbReference type="SUPFAM" id="SSF53335">
    <property type="entry name" value="S-adenosyl-L-methionine-dependent methyltransferases"/>
    <property type="match status" value="1"/>
</dbReference>
<dbReference type="PROSITE" id="PS00092">
    <property type="entry name" value="N6_MTASE"/>
    <property type="match status" value="1"/>
</dbReference>
<feature type="binding site" evidence="5">
    <location>
        <position position="167"/>
    </location>
    <ligand>
        <name>S-adenosyl-L-methionine</name>
        <dbReference type="ChEBI" id="CHEBI:59789"/>
    </ligand>
</feature>
<comment type="caution">
    <text evidence="8">The sequence shown here is derived from an EMBL/GenBank/DDBJ whole genome shotgun (WGS) entry which is preliminary data.</text>
</comment>
<dbReference type="EMBL" id="JBJJXE010000001">
    <property type="protein sequence ID" value="MFL1731619.1"/>
    <property type="molecule type" value="Genomic_DNA"/>
</dbReference>
<keyword evidence="3 5" id="KW-0949">S-adenosyl-L-methionine</keyword>
<comment type="catalytic activity">
    <reaction evidence="4 5">
        <text>L-glutaminyl-[peptide chain release factor] + S-adenosyl-L-methionine = N(5)-methyl-L-glutaminyl-[peptide chain release factor] + S-adenosyl-L-homocysteine + H(+)</text>
        <dbReference type="Rhea" id="RHEA:42896"/>
        <dbReference type="Rhea" id="RHEA-COMP:10271"/>
        <dbReference type="Rhea" id="RHEA-COMP:10272"/>
        <dbReference type="ChEBI" id="CHEBI:15378"/>
        <dbReference type="ChEBI" id="CHEBI:30011"/>
        <dbReference type="ChEBI" id="CHEBI:57856"/>
        <dbReference type="ChEBI" id="CHEBI:59789"/>
        <dbReference type="ChEBI" id="CHEBI:61891"/>
        <dbReference type="EC" id="2.1.1.297"/>
    </reaction>
</comment>
<dbReference type="EC" id="2.1.1.297" evidence="5"/>
<feature type="domain" description="Methyltransferase small" evidence="6">
    <location>
        <begin position="108"/>
        <end position="191"/>
    </location>
</feature>
<evidence type="ECO:0000313" key="8">
    <source>
        <dbReference type="EMBL" id="MFL1731619.1"/>
    </source>
</evidence>
<dbReference type="PANTHER" id="PTHR18895:SF74">
    <property type="entry name" value="MTRF1L RELEASE FACTOR GLUTAMINE METHYLTRANSFERASE"/>
    <property type="match status" value="1"/>
</dbReference>
<dbReference type="InterPro" id="IPR040758">
    <property type="entry name" value="PrmC_N"/>
</dbReference>
<comment type="function">
    <text evidence="5">Methylates the class 1 translation termination release factors RF1/PrfA and RF2/PrfB on the glutamine residue of the universally conserved GGQ motif.</text>
</comment>
<evidence type="ECO:0000313" key="9">
    <source>
        <dbReference type="Proteomes" id="UP001624684"/>
    </source>
</evidence>
<dbReference type="Pfam" id="PF17827">
    <property type="entry name" value="PrmC_N"/>
    <property type="match status" value="1"/>
</dbReference>
<dbReference type="InterPro" id="IPR019874">
    <property type="entry name" value="RF_methyltr_PrmC"/>
</dbReference>
<dbReference type="Gene3D" id="1.10.8.10">
    <property type="entry name" value="DNA helicase RuvA subunit, C-terminal domain"/>
    <property type="match status" value="1"/>
</dbReference>
<feature type="binding site" evidence="5">
    <location>
        <begin position="181"/>
        <end position="184"/>
    </location>
    <ligand>
        <name>substrate</name>
    </ligand>
</feature>
<dbReference type="RefSeq" id="WP_407068470.1">
    <property type="nucleotide sequence ID" value="NZ_JBJJXE010000001.1"/>
</dbReference>
<dbReference type="HAMAP" id="MF_02126">
    <property type="entry name" value="RF_methyltr_PrmC"/>
    <property type="match status" value="1"/>
</dbReference>
<dbReference type="GO" id="GO:0032259">
    <property type="term" value="P:methylation"/>
    <property type="evidence" value="ECO:0007669"/>
    <property type="project" value="UniProtKB-KW"/>
</dbReference>
<evidence type="ECO:0000256" key="5">
    <source>
        <dbReference type="HAMAP-Rule" id="MF_02126"/>
    </source>
</evidence>
<sequence length="273" mass="30659">MTIVDIKKAHRQSDLPRHWWQGWLCFVLDQSVSFLMTHEDYVLTPVELMRFNAGIDKMKDGVPLAYLTSEQEFFGRVFTVNEHTLIPRPDTERLVEVVLDWVREGSMVSGKILDLGTGSGCVAITLAKELPKWSVLAVDFSADALSVAMNNAKKLTADNCAFVQSDWYQNIHHTFDIIVSNPPYIADDDEHLAGLTAEPIMALVADYGGLADIRRIIHGAKKYLNKQGLLIIEHGHDQRQSVQAIFEQCGYQAIMTMQDYGGNDRLTMGVCDD</sequence>
<evidence type="ECO:0000256" key="4">
    <source>
        <dbReference type="ARBA" id="ARBA00048391"/>
    </source>
</evidence>
<keyword evidence="2 5" id="KW-0808">Transferase</keyword>
<dbReference type="GO" id="GO:0102559">
    <property type="term" value="F:peptide chain release factor N(5)-glutamine methyltransferase activity"/>
    <property type="evidence" value="ECO:0007669"/>
    <property type="project" value="UniProtKB-EC"/>
</dbReference>